<dbReference type="AlphaFoldDB" id="A0A941DPU4"/>
<keyword evidence="2" id="KW-1185">Reference proteome</keyword>
<dbReference type="GO" id="GO:0003677">
    <property type="term" value="F:DNA binding"/>
    <property type="evidence" value="ECO:0007669"/>
    <property type="project" value="InterPro"/>
</dbReference>
<sequence>MARTSPAQQHYQRTLAAMAAATAAPGSVVTGSAYDLMCAKLITDRQRLKQIQSIQRKIEVKRELLPEYQSWIDGALSAGSGAQDTVLTTVFVWHIDVGDFARALQIAQYVLHHKLKLPDQYNRDTATLLLDEIPDAFIQGADIPGVDAIGILKQVEQLTTGADAPDQARAKLYKALGYACIASIGEEDLTPEQLPIAGEALQHLQRALDLFNGIGVKKDIERLERRIKKATPA</sequence>
<gene>
    <name evidence="1" type="ORF">KDM89_11170</name>
</gene>
<comment type="caution">
    <text evidence="1">The sequence shown here is derived from an EMBL/GenBank/DDBJ whole genome shotgun (WGS) entry which is preliminary data.</text>
</comment>
<evidence type="ECO:0000313" key="1">
    <source>
        <dbReference type="EMBL" id="MBR7782706.1"/>
    </source>
</evidence>
<name>A0A941DPU4_9BURK</name>
<evidence type="ECO:0000313" key="2">
    <source>
        <dbReference type="Proteomes" id="UP000680067"/>
    </source>
</evidence>
<accession>A0A941DPU4</accession>
<dbReference type="GO" id="GO:0004519">
    <property type="term" value="F:endonuclease activity"/>
    <property type="evidence" value="ECO:0007669"/>
    <property type="project" value="InterPro"/>
</dbReference>
<reference evidence="1" key="1">
    <citation type="submission" date="2021-04" db="EMBL/GenBank/DDBJ databases">
        <title>novel species isolated from subtropical streams in China.</title>
        <authorList>
            <person name="Lu H."/>
        </authorList>
    </citation>
    <scope>NUCLEOTIDE SEQUENCE</scope>
    <source>
        <strain evidence="1">LFS511W</strain>
    </source>
</reference>
<dbReference type="InterPro" id="IPR010270">
    <property type="entry name" value="Phage_P2_GpM"/>
</dbReference>
<organism evidence="1 2">
    <name type="scientific">Undibacterium luofuense</name>
    <dbReference type="NCBI Taxonomy" id="2828733"/>
    <lineage>
        <taxon>Bacteria</taxon>
        <taxon>Pseudomonadati</taxon>
        <taxon>Pseudomonadota</taxon>
        <taxon>Betaproteobacteria</taxon>
        <taxon>Burkholderiales</taxon>
        <taxon>Oxalobacteraceae</taxon>
        <taxon>Undibacterium</taxon>
    </lineage>
</organism>
<protein>
    <submittedName>
        <fullName evidence="1">Integrase</fullName>
    </submittedName>
</protein>
<proteinExistence type="predicted"/>
<dbReference type="RefSeq" id="WP_212688011.1">
    <property type="nucleotide sequence ID" value="NZ_JAGSPN010000007.1"/>
</dbReference>
<dbReference type="Proteomes" id="UP000680067">
    <property type="component" value="Unassembled WGS sequence"/>
</dbReference>
<dbReference type="Pfam" id="PF05944">
    <property type="entry name" value="Phage_term_smal"/>
    <property type="match status" value="1"/>
</dbReference>
<dbReference type="EMBL" id="JAGSPN010000007">
    <property type="protein sequence ID" value="MBR7782706.1"/>
    <property type="molecule type" value="Genomic_DNA"/>
</dbReference>